<accession>A0A1B7JUG9</accession>
<dbReference type="EMBL" id="LXEW01000031">
    <property type="protein sequence ID" value="OAT51541.1"/>
    <property type="molecule type" value="Genomic_DNA"/>
</dbReference>
<comment type="caution">
    <text evidence="1">The sequence shown here is derived from an EMBL/GenBank/DDBJ whole genome shotgun (WGS) entry which is preliminary data.</text>
</comment>
<name>A0A1B7JUG9_9GAMM</name>
<organism evidence="1 2">
    <name type="scientific">Providencia heimbachae ATCC 35613</name>
    <dbReference type="NCBI Taxonomy" id="1354272"/>
    <lineage>
        <taxon>Bacteria</taxon>
        <taxon>Pseudomonadati</taxon>
        <taxon>Pseudomonadota</taxon>
        <taxon>Gammaproteobacteria</taxon>
        <taxon>Enterobacterales</taxon>
        <taxon>Morganellaceae</taxon>
        <taxon>Providencia</taxon>
    </lineage>
</organism>
<dbReference type="AlphaFoldDB" id="A0A1B7JUG9"/>
<reference evidence="1 2" key="1">
    <citation type="submission" date="2016-04" db="EMBL/GenBank/DDBJ databases">
        <title>ATOL: Assembling a taxonomically balanced genome-scale reconstruction of the evolutionary history of the Enterobacteriaceae.</title>
        <authorList>
            <person name="Plunkett G.III."/>
            <person name="Neeno-Eckwall E.C."/>
            <person name="Glasner J.D."/>
            <person name="Perna N.T."/>
        </authorList>
    </citation>
    <scope>NUCLEOTIDE SEQUENCE [LARGE SCALE GENOMIC DNA]</scope>
    <source>
        <strain evidence="1 2">ATCC 35613</strain>
    </source>
</reference>
<evidence type="ECO:0000313" key="2">
    <source>
        <dbReference type="Proteomes" id="UP000078224"/>
    </source>
</evidence>
<gene>
    <name evidence="1" type="ORF">M998_2156</name>
</gene>
<sequence>MASAMIWAKDRTTGQISLLGHFSELQSVRLLTPTEWQMIKNSGELFITENNDPNSKILFKGACIELLDTSKLDNT</sequence>
<dbReference type="PATRIC" id="fig|1354272.4.peg.2193"/>
<protein>
    <submittedName>
        <fullName evidence="1">Uncharacterized protein</fullName>
    </submittedName>
</protein>
<keyword evidence="2" id="KW-1185">Reference proteome</keyword>
<evidence type="ECO:0000313" key="1">
    <source>
        <dbReference type="EMBL" id="OAT51541.1"/>
    </source>
</evidence>
<proteinExistence type="predicted"/>
<dbReference type="Proteomes" id="UP000078224">
    <property type="component" value="Unassembled WGS sequence"/>
</dbReference>